<dbReference type="Proteomes" id="UP000285579">
    <property type="component" value="Unassembled WGS sequence"/>
</dbReference>
<organism evidence="2 3">
    <name type="scientific">Staphylococcus xylosus</name>
    <dbReference type="NCBI Taxonomy" id="1288"/>
    <lineage>
        <taxon>Bacteria</taxon>
        <taxon>Bacillati</taxon>
        <taxon>Bacillota</taxon>
        <taxon>Bacilli</taxon>
        <taxon>Bacillales</taxon>
        <taxon>Staphylococcaceae</taxon>
        <taxon>Staphylococcus</taxon>
    </lineage>
</organism>
<keyword evidence="1" id="KW-0472">Membrane</keyword>
<dbReference type="AlphaFoldDB" id="A0AAQ0LXW2"/>
<accession>A0AAQ0LXW2</accession>
<feature type="transmembrane region" description="Helical" evidence="1">
    <location>
        <begin position="39"/>
        <end position="58"/>
    </location>
</feature>
<comment type="caution">
    <text evidence="2">The sequence shown here is derived from an EMBL/GenBank/DDBJ whole genome shotgun (WGS) entry which is preliminary data.</text>
</comment>
<name>A0AAQ0LXW2_STAXY</name>
<dbReference type="EMBL" id="QXUI01000011">
    <property type="protein sequence ID" value="RIM90967.1"/>
    <property type="molecule type" value="Genomic_DNA"/>
</dbReference>
<proteinExistence type="predicted"/>
<feature type="transmembrane region" description="Helical" evidence="1">
    <location>
        <begin position="64"/>
        <end position="86"/>
    </location>
</feature>
<evidence type="ECO:0000313" key="2">
    <source>
        <dbReference type="EMBL" id="RIM90967.1"/>
    </source>
</evidence>
<reference evidence="2 3" key="1">
    <citation type="journal article" date="2016" name="Front. Microbiol.">
        <title>Comprehensive Phylogenetic Analysis of Bovine Non-aureus Staphylococci Species Based on Whole-Genome Sequencing.</title>
        <authorList>
            <person name="Naushad S."/>
            <person name="Barkema H.W."/>
            <person name="Luby C."/>
            <person name="Condas L.A."/>
            <person name="Nobrega D.B."/>
            <person name="Carson D.A."/>
            <person name="De Buck J."/>
        </authorList>
    </citation>
    <scope>NUCLEOTIDE SEQUENCE [LARGE SCALE GENOMIC DNA]</scope>
    <source>
        <strain evidence="2 3">SNUC 1349</strain>
    </source>
</reference>
<protein>
    <submittedName>
        <fullName evidence="2">Uncharacterized protein</fullName>
    </submittedName>
</protein>
<feature type="transmembrane region" description="Helical" evidence="1">
    <location>
        <begin position="124"/>
        <end position="145"/>
    </location>
</feature>
<sequence>MNKRQKMDIELEKFDISKWDYLSSKDINKIEKYKKHLKSLSSMLSIMTILLLLMNFIYKFQYSEYVFLIISIITLMTTLYIVISIVKSKKIIKYTFFTKERLEEHSHLLKVRIYRYKSIDRADLVLCSIMFLWSILTIIDSGFIVF</sequence>
<evidence type="ECO:0000313" key="3">
    <source>
        <dbReference type="Proteomes" id="UP000285579"/>
    </source>
</evidence>
<keyword evidence="1" id="KW-0812">Transmembrane</keyword>
<keyword evidence="1" id="KW-1133">Transmembrane helix</keyword>
<gene>
    <name evidence="2" type="ORF">BU104_12605</name>
</gene>
<evidence type="ECO:0000256" key="1">
    <source>
        <dbReference type="SAM" id="Phobius"/>
    </source>
</evidence>